<dbReference type="PANTHER" id="PTHR31209:SF0">
    <property type="entry name" value="METALLOENZYME DOMAIN-CONTAINING PROTEIN"/>
    <property type="match status" value="1"/>
</dbReference>
<dbReference type="InterPro" id="IPR004456">
    <property type="entry name" value="Pglycerate_mutase_ApgM"/>
</dbReference>
<dbReference type="GO" id="GO:0004619">
    <property type="term" value="F:phosphoglycerate mutase activity"/>
    <property type="evidence" value="ECO:0007669"/>
    <property type="project" value="UniProtKB-EC"/>
</dbReference>
<dbReference type="EMBL" id="LJUO01000205">
    <property type="protein sequence ID" value="KPK67700.1"/>
    <property type="molecule type" value="Genomic_DNA"/>
</dbReference>
<dbReference type="Pfam" id="PF10143">
    <property type="entry name" value="PhosphMutase"/>
    <property type="match status" value="1"/>
</dbReference>
<dbReference type="GO" id="GO:0046872">
    <property type="term" value="F:metal ion binding"/>
    <property type="evidence" value="ECO:0007669"/>
    <property type="project" value="InterPro"/>
</dbReference>
<proteinExistence type="predicted"/>
<sequence>MPYSGYSNISRKGAYVSEILQELFVKNENRIVLIVLDGLGDLPDPDKTALEIAKTPTLDKLAKKSSFGLTVPVAPGITPGSGPSHLSLFGYDPLQHQIGRGVLEALGIGVDVEEKDLAVRANFATVKNGVIVDRRAGRIATEECARLCKKLQAALGTIDTVPVVIQPAKEHRFVVKFVG</sequence>
<reference evidence="1 2" key="1">
    <citation type="journal article" date="2015" name="Microbiome">
        <title>Genomic resolution of linkages in carbon, nitrogen, and sulfur cycling among widespread estuary sediment bacteria.</title>
        <authorList>
            <person name="Baker B.J."/>
            <person name="Lazar C.S."/>
            <person name="Teske A.P."/>
            <person name="Dick G.J."/>
        </authorList>
    </citation>
    <scope>NUCLEOTIDE SEQUENCE [LARGE SCALE GENOMIC DNA]</scope>
    <source>
        <strain evidence="1">SM23_60</strain>
    </source>
</reference>
<comment type="caution">
    <text evidence="1">The sequence shown here is derived from an EMBL/GenBank/DDBJ whole genome shotgun (WGS) entry which is preliminary data.</text>
</comment>
<dbReference type="InterPro" id="IPR017850">
    <property type="entry name" value="Alkaline_phosphatase_core_sf"/>
</dbReference>
<name>A0A0S8G617_UNCW3</name>
<dbReference type="InterPro" id="IPR042253">
    <property type="entry name" value="Pglycerate_mutase_ApgM_sf"/>
</dbReference>
<accession>A0A0S8G617</accession>
<evidence type="ECO:0000313" key="2">
    <source>
        <dbReference type="Proteomes" id="UP000051096"/>
    </source>
</evidence>
<dbReference type="PATRIC" id="fig|1703780.3.peg.2314"/>
<protein>
    <submittedName>
        <fullName evidence="1">Phosphoglycerate mutase</fullName>
    </submittedName>
</protein>
<dbReference type="SUPFAM" id="SSF53649">
    <property type="entry name" value="Alkaline phosphatase-like"/>
    <property type="match status" value="1"/>
</dbReference>
<evidence type="ECO:0000313" key="1">
    <source>
        <dbReference type="EMBL" id="KPK67700.1"/>
    </source>
</evidence>
<dbReference type="AlphaFoldDB" id="A0A0S8G617"/>
<gene>
    <name evidence="1" type="ORF">AMJ87_12965</name>
</gene>
<feature type="non-terminal residue" evidence="1">
    <location>
        <position position="179"/>
    </location>
</feature>
<dbReference type="Gene3D" id="3.40.720.10">
    <property type="entry name" value="Alkaline Phosphatase, subunit A"/>
    <property type="match status" value="1"/>
</dbReference>
<dbReference type="PANTHER" id="PTHR31209">
    <property type="entry name" value="COFACTOR-INDEPENDENT PHOSPHOGLYCERATE MUTASE"/>
    <property type="match status" value="1"/>
</dbReference>
<dbReference type="GO" id="GO:0006096">
    <property type="term" value="P:glycolytic process"/>
    <property type="evidence" value="ECO:0007669"/>
    <property type="project" value="UniProtKB-KW"/>
</dbReference>
<dbReference type="Gene3D" id="3.30.70.2130">
    <property type="entry name" value="Metalloenzyme domain"/>
    <property type="match status" value="1"/>
</dbReference>
<organism evidence="1 2">
    <name type="scientific">candidate division WOR_3 bacterium SM23_60</name>
    <dbReference type="NCBI Taxonomy" id="1703780"/>
    <lineage>
        <taxon>Bacteria</taxon>
        <taxon>Bacteria division WOR-3</taxon>
    </lineage>
</organism>
<dbReference type="Proteomes" id="UP000051096">
    <property type="component" value="Unassembled WGS sequence"/>
</dbReference>